<dbReference type="Proteomes" id="UP000012317">
    <property type="component" value="Unassembled WGS sequence"/>
</dbReference>
<sequence length="326" mass="38041">MEGEKILAFVDLLGFSRMVSLDKAKARTVLSDFYNISWKNIRNNQLVKGTLMSDSLLIYSDNRTSILNCLSDIYRECFKKNDTYENLGKDFFLLLRGAVSEGFVQLEDRTTSPNLNKNFIISPALVHSAKLESLIKGSRLLVAVNNDSEEQNKEYKWNNDLKSSLYPASSIKYMEDYKYTDALWFRDESKELDLQRTEVKDLLTIAFKLVKENATNPKVIEQHIQTLRIGLLSYIKFLDRDNDPILKELLDNYTSSQYWLLWITMMEMITGGFDSWCYEGSKEIVNFYTKASLETGWIEVIKELNKEEQKHLKGTFKRFLKMLEIH</sequence>
<dbReference type="AlphaFoldDB" id="N1WM25"/>
<protein>
    <recommendedName>
        <fullName evidence="3">Guanylate cyclase domain-containing protein</fullName>
    </recommendedName>
</protein>
<proteinExistence type="predicted"/>
<evidence type="ECO:0000313" key="1">
    <source>
        <dbReference type="EMBL" id="EMY80010.1"/>
    </source>
</evidence>
<evidence type="ECO:0008006" key="3">
    <source>
        <dbReference type="Google" id="ProtNLM"/>
    </source>
</evidence>
<dbReference type="STRING" id="1189619.pgond44_13938"/>
<keyword evidence="2" id="KW-1185">Reference proteome</keyword>
<evidence type="ECO:0000313" key="2">
    <source>
        <dbReference type="Proteomes" id="UP000012317"/>
    </source>
</evidence>
<comment type="caution">
    <text evidence="1">The sequence shown here is derived from an EMBL/GenBank/DDBJ whole genome shotgun (WGS) entry which is preliminary data.</text>
</comment>
<gene>
    <name evidence="1" type="ORF">pgond44_13938</name>
</gene>
<dbReference type="RefSeq" id="WP_003444237.1">
    <property type="nucleotide sequence ID" value="NZ_APLF01000021.1"/>
</dbReference>
<reference evidence="1 2" key="1">
    <citation type="journal article" date="2014" name="Genome Biol. Evol.">
        <title>Extensive gene acquisition in the extremely psychrophilic bacterial species Psychroflexus torquis and the link to sea-ice ecosystem specialism.</title>
        <authorList>
            <person name="Feng S."/>
            <person name="Powell S.M."/>
            <person name="Wilson R."/>
            <person name="Bowman J.P."/>
        </authorList>
    </citation>
    <scope>NUCLEOTIDE SEQUENCE [LARGE SCALE GENOMIC DNA]</scope>
    <source>
        <strain evidence="1 2">ACAM 44</strain>
    </source>
</reference>
<dbReference type="EMBL" id="APLF01000021">
    <property type="protein sequence ID" value="EMY80010.1"/>
    <property type="molecule type" value="Genomic_DNA"/>
</dbReference>
<organism evidence="1 2">
    <name type="scientific">Psychroflexus gondwanensis ACAM 44</name>
    <dbReference type="NCBI Taxonomy" id="1189619"/>
    <lineage>
        <taxon>Bacteria</taxon>
        <taxon>Pseudomonadati</taxon>
        <taxon>Bacteroidota</taxon>
        <taxon>Flavobacteriia</taxon>
        <taxon>Flavobacteriales</taxon>
        <taxon>Flavobacteriaceae</taxon>
        <taxon>Psychroflexus</taxon>
    </lineage>
</organism>
<name>N1WM25_9FLAO</name>
<accession>N1WM25</accession>